<reference evidence="2" key="1">
    <citation type="submission" date="2020-03" db="EMBL/GenBank/DDBJ databases">
        <authorList>
            <person name="Weist P."/>
        </authorList>
    </citation>
    <scope>NUCLEOTIDE SEQUENCE</scope>
</reference>
<evidence type="ECO:0000313" key="2">
    <source>
        <dbReference type="EMBL" id="CAB1459009.1"/>
    </source>
</evidence>
<dbReference type="AlphaFoldDB" id="A0A9N7W009"/>
<name>A0A9N7W009_PLEPL</name>
<accession>A0A9N7W009</accession>
<organism evidence="2 3">
    <name type="scientific">Pleuronectes platessa</name>
    <name type="common">European plaice</name>
    <dbReference type="NCBI Taxonomy" id="8262"/>
    <lineage>
        <taxon>Eukaryota</taxon>
        <taxon>Metazoa</taxon>
        <taxon>Chordata</taxon>
        <taxon>Craniata</taxon>
        <taxon>Vertebrata</taxon>
        <taxon>Euteleostomi</taxon>
        <taxon>Actinopterygii</taxon>
        <taxon>Neopterygii</taxon>
        <taxon>Teleostei</taxon>
        <taxon>Neoteleostei</taxon>
        <taxon>Acanthomorphata</taxon>
        <taxon>Carangaria</taxon>
        <taxon>Pleuronectiformes</taxon>
        <taxon>Pleuronectoidei</taxon>
        <taxon>Pleuronectidae</taxon>
        <taxon>Pleuronectes</taxon>
    </lineage>
</organism>
<sequence length="264" mass="28279">MQMGPTGDRTAHLQVGGRPLYPSATAVSGLSGRLEGSRLSPGARATGVQCTEESKDCHISGPSCDPPPLCCVSQILHLRGAGETWKQEEEEEEERGVMSGCASNSADGNMSEFSQLFKAVVCMTGSQYCLFNFLLRSRPYHYGPVAPWPSEDPCSPGSPWCRGVAGVTWGGGGGAGEDEEPGRRSSPPAAHAAINTRAAQRHVSLGSDETIFTRGEVVGGPRLWQQLFDVDAFVSCPMQSGCEVIRAPSEEDEEEEEEEEEEEV</sequence>
<feature type="region of interest" description="Disordered" evidence="1">
    <location>
        <begin position="244"/>
        <end position="264"/>
    </location>
</feature>
<evidence type="ECO:0000256" key="1">
    <source>
        <dbReference type="SAM" id="MobiDB-lite"/>
    </source>
</evidence>
<dbReference type="EMBL" id="CADEAL010004413">
    <property type="protein sequence ID" value="CAB1459009.1"/>
    <property type="molecule type" value="Genomic_DNA"/>
</dbReference>
<keyword evidence="3" id="KW-1185">Reference proteome</keyword>
<evidence type="ECO:0000313" key="3">
    <source>
        <dbReference type="Proteomes" id="UP001153269"/>
    </source>
</evidence>
<gene>
    <name evidence="2" type="ORF">PLEPLA_LOCUS46845</name>
</gene>
<dbReference type="Proteomes" id="UP001153269">
    <property type="component" value="Unassembled WGS sequence"/>
</dbReference>
<feature type="region of interest" description="Disordered" evidence="1">
    <location>
        <begin position="171"/>
        <end position="190"/>
    </location>
</feature>
<feature type="region of interest" description="Disordered" evidence="1">
    <location>
        <begin position="1"/>
        <end position="20"/>
    </location>
</feature>
<proteinExistence type="predicted"/>
<feature type="compositionally biased region" description="Acidic residues" evidence="1">
    <location>
        <begin position="250"/>
        <end position="264"/>
    </location>
</feature>
<protein>
    <submittedName>
        <fullName evidence="2">Uncharacterized protein</fullName>
    </submittedName>
</protein>
<comment type="caution">
    <text evidence="2">The sequence shown here is derived from an EMBL/GenBank/DDBJ whole genome shotgun (WGS) entry which is preliminary data.</text>
</comment>